<sequence length="144" mass="15822">MANRINPKYLVRVAALLMAFHTLGHTMGALNWKKNPNENVSLVINGMQSAHFDFMGRSATLGQFYEGYGIIMILVLALISLQLWMLSDETGPKASKMLTAMAVFLVLMAVLEYIYFFPFAAAISFLAGVCVIVSLAAKKRSDPA</sequence>
<organism evidence="2 3">
    <name type="scientific">Chryseolinea serpens</name>
    <dbReference type="NCBI Taxonomy" id="947013"/>
    <lineage>
        <taxon>Bacteria</taxon>
        <taxon>Pseudomonadati</taxon>
        <taxon>Bacteroidota</taxon>
        <taxon>Cytophagia</taxon>
        <taxon>Cytophagales</taxon>
        <taxon>Fulvivirgaceae</taxon>
        <taxon>Chryseolinea</taxon>
    </lineage>
</organism>
<keyword evidence="1" id="KW-0812">Transmembrane</keyword>
<feature type="transmembrane region" description="Helical" evidence="1">
    <location>
        <begin position="67"/>
        <end position="86"/>
    </location>
</feature>
<name>A0A1M5MRX7_9BACT</name>
<dbReference type="STRING" id="947013.SAMN04488109_1897"/>
<protein>
    <submittedName>
        <fullName evidence="2">Uncharacterized protein</fullName>
    </submittedName>
</protein>
<dbReference type="AlphaFoldDB" id="A0A1M5MRX7"/>
<dbReference type="OrthoDB" id="796137at2"/>
<dbReference type="NCBIfam" id="NF047765">
    <property type="entry name" value="LIC_13387_fam"/>
    <property type="match status" value="1"/>
</dbReference>
<evidence type="ECO:0000313" key="2">
    <source>
        <dbReference type="EMBL" id="SHG79967.1"/>
    </source>
</evidence>
<evidence type="ECO:0000313" key="3">
    <source>
        <dbReference type="Proteomes" id="UP000184212"/>
    </source>
</evidence>
<dbReference type="EMBL" id="FQWQ01000001">
    <property type="protein sequence ID" value="SHG79967.1"/>
    <property type="molecule type" value="Genomic_DNA"/>
</dbReference>
<dbReference type="InterPro" id="IPR058068">
    <property type="entry name" value="LIC_13387-like"/>
</dbReference>
<keyword evidence="1" id="KW-0472">Membrane</keyword>
<reference evidence="2 3" key="1">
    <citation type="submission" date="2016-11" db="EMBL/GenBank/DDBJ databases">
        <authorList>
            <person name="Jaros S."/>
            <person name="Januszkiewicz K."/>
            <person name="Wedrychowicz H."/>
        </authorList>
    </citation>
    <scope>NUCLEOTIDE SEQUENCE [LARGE SCALE GENOMIC DNA]</scope>
    <source>
        <strain evidence="2 3">DSM 24574</strain>
    </source>
</reference>
<evidence type="ECO:0000256" key="1">
    <source>
        <dbReference type="SAM" id="Phobius"/>
    </source>
</evidence>
<keyword evidence="1" id="KW-1133">Transmembrane helix</keyword>
<feature type="transmembrane region" description="Helical" evidence="1">
    <location>
        <begin position="98"/>
        <end position="115"/>
    </location>
</feature>
<accession>A0A1M5MRX7</accession>
<dbReference type="Proteomes" id="UP000184212">
    <property type="component" value="Unassembled WGS sequence"/>
</dbReference>
<proteinExistence type="predicted"/>
<gene>
    <name evidence="2" type="ORF">SAMN04488109_1897</name>
</gene>
<dbReference type="RefSeq" id="WP_073133089.1">
    <property type="nucleotide sequence ID" value="NZ_FQWQ01000001.1"/>
</dbReference>
<keyword evidence="3" id="KW-1185">Reference proteome</keyword>